<feature type="domain" description="Protein kinase" evidence="6">
    <location>
        <begin position="21"/>
        <end position="277"/>
    </location>
</feature>
<evidence type="ECO:0000256" key="4">
    <source>
        <dbReference type="ARBA" id="ARBA00022777"/>
    </source>
</evidence>
<dbReference type="PROSITE" id="PS50011">
    <property type="entry name" value="PROTEIN_KINASE_DOM"/>
    <property type="match status" value="1"/>
</dbReference>
<keyword evidence="3" id="KW-0547">Nucleotide-binding</keyword>
<evidence type="ECO:0000256" key="3">
    <source>
        <dbReference type="ARBA" id="ARBA00022741"/>
    </source>
</evidence>
<keyword evidence="5" id="KW-0067">ATP-binding</keyword>
<evidence type="ECO:0000256" key="1">
    <source>
        <dbReference type="ARBA" id="ARBA00022527"/>
    </source>
</evidence>
<gene>
    <name evidence="7" type="ORF">M9Y10_040736</name>
</gene>
<proteinExistence type="predicted"/>
<keyword evidence="2" id="KW-0808">Transferase</keyword>
<organism evidence="7 8">
    <name type="scientific">Tritrichomonas musculus</name>
    <dbReference type="NCBI Taxonomy" id="1915356"/>
    <lineage>
        <taxon>Eukaryota</taxon>
        <taxon>Metamonada</taxon>
        <taxon>Parabasalia</taxon>
        <taxon>Tritrichomonadida</taxon>
        <taxon>Tritrichomonadidae</taxon>
        <taxon>Tritrichomonas</taxon>
    </lineage>
</organism>
<dbReference type="SUPFAM" id="SSF56112">
    <property type="entry name" value="Protein kinase-like (PK-like)"/>
    <property type="match status" value="1"/>
</dbReference>
<evidence type="ECO:0000256" key="5">
    <source>
        <dbReference type="ARBA" id="ARBA00022840"/>
    </source>
</evidence>
<dbReference type="InterPro" id="IPR008271">
    <property type="entry name" value="Ser/Thr_kinase_AS"/>
</dbReference>
<protein>
    <recommendedName>
        <fullName evidence="6">Protein kinase domain-containing protein</fullName>
    </recommendedName>
</protein>
<dbReference type="PANTHER" id="PTHR24346:SF82">
    <property type="entry name" value="KP78A-RELATED"/>
    <property type="match status" value="1"/>
</dbReference>
<name>A0ABR2K5E9_9EUKA</name>
<accession>A0ABR2K5E9</accession>
<dbReference type="Gene3D" id="1.10.510.10">
    <property type="entry name" value="Transferase(Phosphotransferase) domain 1"/>
    <property type="match status" value="1"/>
</dbReference>
<sequence>MLHAETQDGFPISIPATFHGYNVIQLLGCGSTCIVILVEDEKTQQRFSAKIISKKDVQNRNMLKAIINEIKVLQTLDHPHIIKVQEAFDMKNEDEEEYYVIIMEYCSNGDLLSYATGPGFKSEAEKKKILTGFLEAIKYLHNNGISHGDIKSENILLDDFYSPKLCDFGFCRLSQFAGDDSKNGTLYYAAPELFVKGQFDTFKTDIWAIGITLYSLAELQFPFKDGDQNCIVRQILNARLSIRQGMEPKLRALVERCTVKNPELRPTIDDVLHDPYLFIGESSGKKNNISKKKLFNQCIQETLQQEENAWNSSSLYDNVESFEPVFTI</sequence>
<keyword evidence="4" id="KW-0418">Kinase</keyword>
<dbReference type="PANTHER" id="PTHR24346">
    <property type="entry name" value="MAP/MICROTUBULE AFFINITY-REGULATING KINASE"/>
    <property type="match status" value="1"/>
</dbReference>
<dbReference type="Pfam" id="PF00069">
    <property type="entry name" value="Pkinase"/>
    <property type="match status" value="1"/>
</dbReference>
<keyword evidence="1" id="KW-0723">Serine/threonine-protein kinase</keyword>
<comment type="caution">
    <text evidence="7">The sequence shown here is derived from an EMBL/GenBank/DDBJ whole genome shotgun (WGS) entry which is preliminary data.</text>
</comment>
<evidence type="ECO:0000313" key="7">
    <source>
        <dbReference type="EMBL" id="KAK8885290.1"/>
    </source>
</evidence>
<evidence type="ECO:0000256" key="2">
    <source>
        <dbReference type="ARBA" id="ARBA00022679"/>
    </source>
</evidence>
<keyword evidence="8" id="KW-1185">Reference proteome</keyword>
<dbReference type="SMART" id="SM00220">
    <property type="entry name" value="S_TKc"/>
    <property type="match status" value="1"/>
</dbReference>
<reference evidence="7 8" key="1">
    <citation type="submission" date="2024-04" db="EMBL/GenBank/DDBJ databases">
        <title>Tritrichomonas musculus Genome.</title>
        <authorList>
            <person name="Alves-Ferreira E."/>
            <person name="Grigg M."/>
            <person name="Lorenzi H."/>
            <person name="Galac M."/>
        </authorList>
    </citation>
    <scope>NUCLEOTIDE SEQUENCE [LARGE SCALE GENOMIC DNA]</scope>
    <source>
        <strain evidence="7 8">EAF2021</strain>
    </source>
</reference>
<dbReference type="Proteomes" id="UP001470230">
    <property type="component" value="Unassembled WGS sequence"/>
</dbReference>
<evidence type="ECO:0000259" key="6">
    <source>
        <dbReference type="PROSITE" id="PS50011"/>
    </source>
</evidence>
<dbReference type="InterPro" id="IPR000719">
    <property type="entry name" value="Prot_kinase_dom"/>
</dbReference>
<dbReference type="InterPro" id="IPR011009">
    <property type="entry name" value="Kinase-like_dom_sf"/>
</dbReference>
<dbReference type="PROSITE" id="PS00108">
    <property type="entry name" value="PROTEIN_KINASE_ST"/>
    <property type="match status" value="1"/>
</dbReference>
<dbReference type="EMBL" id="JAPFFF010000007">
    <property type="protein sequence ID" value="KAK8885290.1"/>
    <property type="molecule type" value="Genomic_DNA"/>
</dbReference>
<evidence type="ECO:0000313" key="8">
    <source>
        <dbReference type="Proteomes" id="UP001470230"/>
    </source>
</evidence>